<dbReference type="AlphaFoldDB" id="A0A6A5HAH8"/>
<evidence type="ECO:0000313" key="1">
    <source>
        <dbReference type="EMBL" id="KAF1764195.1"/>
    </source>
</evidence>
<dbReference type="EMBL" id="WUAV01000002">
    <property type="protein sequence ID" value="KAF1764195.1"/>
    <property type="molecule type" value="Genomic_DNA"/>
</dbReference>
<dbReference type="InterPro" id="IPR021942">
    <property type="entry name" value="DUF3557"/>
</dbReference>
<gene>
    <name evidence="1" type="ORF">GCK72_004142</name>
</gene>
<dbReference type="CTD" id="9813527"/>
<sequence length="465" mass="53618">MNSPQRMSNKSVESVLKHMEANKRFLLSSKCPSIHTIDQATPLKIQSFSANNNSLKINNTEYKLGVYRKYSPDTLPPIVQKMNDDGGLPDDLDEYGFEDKSGRNKLTPGDVDLRDPKVVEDDAKSVGNSEQISIPDHEEKLEKFYRLLDQAQGFGPIVRNHDHRAPKLDPKRLEKCITYFLDDTVSFHATTCPEFEMARQISYDKLDNDIKNLEAKLQPFYSRQDGEPPPYESYIQVTVTTGAQSHVERVKYSKKLHEALKYLSARFFGGREHPVIIKEFDISLNGIIRFPPELRLQIQEMIKGSDIQVVQKHMAPLLVTPVNRLTLLVSSDADFQCQILREARILSFREQFGYDVSTETYLNLKNQYVHKSLVQPNNWTDFLFIVKRWLDVKKPVGTCRSFGIVDVMMEDTILEKFRKKFKGTKGGRNLCIYIPTKWGTQIKVSTVEDSYRMAPWVLKFEILPR</sequence>
<dbReference type="KEGG" id="crq:GCK72_004142"/>
<reference evidence="1 2" key="1">
    <citation type="submission" date="2019-12" db="EMBL/GenBank/DDBJ databases">
        <title>Chromosome-level assembly of the Caenorhabditis remanei genome.</title>
        <authorList>
            <person name="Teterina A.A."/>
            <person name="Willis J.H."/>
            <person name="Phillips P.C."/>
        </authorList>
    </citation>
    <scope>NUCLEOTIDE SEQUENCE [LARGE SCALE GENOMIC DNA]</scope>
    <source>
        <strain evidence="1 2">PX506</strain>
        <tissue evidence="1">Whole organism</tissue>
    </source>
</reference>
<dbReference type="Proteomes" id="UP000483820">
    <property type="component" value="Chromosome II"/>
</dbReference>
<dbReference type="Pfam" id="PF12078">
    <property type="entry name" value="DUF3557"/>
    <property type="match status" value="1"/>
</dbReference>
<protein>
    <submittedName>
        <fullName evidence="1">Uncharacterized protein</fullName>
    </submittedName>
</protein>
<dbReference type="RefSeq" id="XP_003101834.2">
    <property type="nucleotide sequence ID" value="XM_003101786.2"/>
</dbReference>
<evidence type="ECO:0000313" key="2">
    <source>
        <dbReference type="Proteomes" id="UP000483820"/>
    </source>
</evidence>
<dbReference type="PANTHER" id="PTHR31379">
    <property type="entry name" value="F-BOX C PROTEIN-RELATED-RELATED"/>
    <property type="match status" value="1"/>
</dbReference>
<dbReference type="PANTHER" id="PTHR31379:SF1">
    <property type="entry name" value="F-BOX C PROTEIN-RELATED"/>
    <property type="match status" value="1"/>
</dbReference>
<accession>A0A6A5HAH8</accession>
<proteinExistence type="predicted"/>
<organism evidence="1 2">
    <name type="scientific">Caenorhabditis remanei</name>
    <name type="common">Caenorhabditis vulgaris</name>
    <dbReference type="NCBI Taxonomy" id="31234"/>
    <lineage>
        <taxon>Eukaryota</taxon>
        <taxon>Metazoa</taxon>
        <taxon>Ecdysozoa</taxon>
        <taxon>Nematoda</taxon>
        <taxon>Chromadorea</taxon>
        <taxon>Rhabditida</taxon>
        <taxon>Rhabditina</taxon>
        <taxon>Rhabditomorpha</taxon>
        <taxon>Rhabditoidea</taxon>
        <taxon>Rhabditidae</taxon>
        <taxon>Peloderinae</taxon>
        <taxon>Caenorhabditis</taxon>
    </lineage>
</organism>
<dbReference type="GeneID" id="9813527"/>
<name>A0A6A5HAH8_CAERE</name>
<comment type="caution">
    <text evidence="1">The sequence shown here is derived from an EMBL/GenBank/DDBJ whole genome shotgun (WGS) entry which is preliminary data.</text>
</comment>